<accession>A0AAV5ES94</accession>
<organism evidence="2 3">
    <name type="scientific">Eleusine coracana subsp. coracana</name>
    <dbReference type="NCBI Taxonomy" id="191504"/>
    <lineage>
        <taxon>Eukaryota</taxon>
        <taxon>Viridiplantae</taxon>
        <taxon>Streptophyta</taxon>
        <taxon>Embryophyta</taxon>
        <taxon>Tracheophyta</taxon>
        <taxon>Spermatophyta</taxon>
        <taxon>Magnoliopsida</taxon>
        <taxon>Liliopsida</taxon>
        <taxon>Poales</taxon>
        <taxon>Poaceae</taxon>
        <taxon>PACMAD clade</taxon>
        <taxon>Chloridoideae</taxon>
        <taxon>Cynodonteae</taxon>
        <taxon>Eleusininae</taxon>
        <taxon>Eleusine</taxon>
    </lineage>
</organism>
<evidence type="ECO:0000256" key="1">
    <source>
        <dbReference type="SAM" id="MobiDB-lite"/>
    </source>
</evidence>
<comment type="caution">
    <text evidence="2">The sequence shown here is derived from an EMBL/GenBank/DDBJ whole genome shotgun (WGS) entry which is preliminary data.</text>
</comment>
<proteinExistence type="predicted"/>
<evidence type="ECO:0000313" key="2">
    <source>
        <dbReference type="EMBL" id="GJN25120.1"/>
    </source>
</evidence>
<keyword evidence="3" id="KW-1185">Reference proteome</keyword>
<dbReference type="EMBL" id="BQKI01000078">
    <property type="protein sequence ID" value="GJN25120.1"/>
    <property type="molecule type" value="Genomic_DNA"/>
</dbReference>
<sequence length="76" mass="7504">MGMDGIGESGDGEVDFATGAGVSGKDGREWDGDLVVGAGVSANSSNRDGDGDLAATDPSDGVRTSPIARRSCGRTS</sequence>
<protein>
    <submittedName>
        <fullName evidence="2">Uncharacterized protein</fullName>
    </submittedName>
</protein>
<gene>
    <name evidence="2" type="primary">gb12908</name>
    <name evidence="2" type="ORF">PR202_gb12908</name>
</gene>
<dbReference type="Proteomes" id="UP001054889">
    <property type="component" value="Unassembled WGS sequence"/>
</dbReference>
<evidence type="ECO:0000313" key="3">
    <source>
        <dbReference type="Proteomes" id="UP001054889"/>
    </source>
</evidence>
<name>A0AAV5ES94_ELECO</name>
<dbReference type="AlphaFoldDB" id="A0AAV5ES94"/>
<reference evidence="2" key="2">
    <citation type="submission" date="2021-12" db="EMBL/GenBank/DDBJ databases">
        <title>Resequencing data analysis of finger millet.</title>
        <authorList>
            <person name="Hatakeyama M."/>
            <person name="Aluri S."/>
            <person name="Balachadran M.T."/>
            <person name="Sivarajan S.R."/>
            <person name="Poveda L."/>
            <person name="Shimizu-Inatsugi R."/>
            <person name="Schlapbach R."/>
            <person name="Sreeman S.M."/>
            <person name="Shimizu K.K."/>
        </authorList>
    </citation>
    <scope>NUCLEOTIDE SEQUENCE</scope>
</reference>
<feature type="region of interest" description="Disordered" evidence="1">
    <location>
        <begin position="1"/>
        <end position="76"/>
    </location>
</feature>
<reference evidence="2" key="1">
    <citation type="journal article" date="2018" name="DNA Res.">
        <title>Multiple hybrid de novo genome assembly of finger millet, an orphan allotetraploid crop.</title>
        <authorList>
            <person name="Hatakeyama M."/>
            <person name="Aluri S."/>
            <person name="Balachadran M.T."/>
            <person name="Sivarajan S.R."/>
            <person name="Patrignani A."/>
            <person name="Gruter S."/>
            <person name="Poveda L."/>
            <person name="Shimizu-Inatsugi R."/>
            <person name="Baeten J."/>
            <person name="Francoijs K.J."/>
            <person name="Nataraja K.N."/>
            <person name="Reddy Y.A.N."/>
            <person name="Phadnis S."/>
            <person name="Ravikumar R.L."/>
            <person name="Schlapbach R."/>
            <person name="Sreeman S.M."/>
            <person name="Shimizu K.K."/>
        </authorList>
    </citation>
    <scope>NUCLEOTIDE SEQUENCE</scope>
</reference>